<dbReference type="GO" id="GO:0016853">
    <property type="term" value="F:isomerase activity"/>
    <property type="evidence" value="ECO:0007669"/>
    <property type="project" value="UniProtKB-KW"/>
</dbReference>
<dbReference type="InterPro" id="IPR029045">
    <property type="entry name" value="ClpP/crotonase-like_dom_sf"/>
</dbReference>
<dbReference type="Proteomes" id="UP000198281">
    <property type="component" value="Unassembled WGS sequence"/>
</dbReference>
<dbReference type="CDD" id="cd06558">
    <property type="entry name" value="crotonase-like"/>
    <property type="match status" value="1"/>
</dbReference>
<dbReference type="GO" id="GO:0006635">
    <property type="term" value="P:fatty acid beta-oxidation"/>
    <property type="evidence" value="ECO:0007669"/>
    <property type="project" value="TreeGrafter"/>
</dbReference>
<dbReference type="Pfam" id="PF00378">
    <property type="entry name" value="ECH_1"/>
    <property type="match status" value="1"/>
</dbReference>
<dbReference type="AlphaFoldDB" id="A0A239D4L9"/>
<dbReference type="InterPro" id="IPR001753">
    <property type="entry name" value="Enoyl-CoA_hydra/iso"/>
</dbReference>
<dbReference type="PANTHER" id="PTHR11941">
    <property type="entry name" value="ENOYL-COA HYDRATASE-RELATED"/>
    <property type="match status" value="1"/>
</dbReference>
<sequence length="321" mass="33842">MTDILSADGLAALAAAMPLAEEFGPHSDRPYLAIALDGADPLHADWLRGLPCPVIGLGAGPLGPACDTVLDDPADLAAIARNIRATPIAAMVLVQHLRAAEGLDATAHLTAESFAYATLQQGTEFKKFSFTRRQPAASNAPLIIIDRPDDATIHLTLNHPANRNAIDVVMRDALAEALDLALADPDRPAVHLAAAGRCFSTGGEVAEFGLAADPATAHWVRSLRLPAHRLARLADRLTVHVQGAAIGAGVEMAAFAHRLTCTPDAWFHLPELQYGLIPGAGGTVSLPRRIGRQRTAQMALSMRRVPAALALQWGLVDAIAE</sequence>
<dbReference type="PANTHER" id="PTHR11941:SF54">
    <property type="entry name" value="ENOYL-COA HYDRATASE, MITOCHONDRIAL"/>
    <property type="match status" value="1"/>
</dbReference>
<dbReference type="OrthoDB" id="5730382at2"/>
<protein>
    <submittedName>
        <fullName evidence="1">Enoyl-CoA hydratase/isomerase</fullName>
    </submittedName>
</protein>
<keyword evidence="2" id="KW-1185">Reference proteome</keyword>
<keyword evidence="1" id="KW-0413">Isomerase</keyword>
<gene>
    <name evidence="1" type="ORF">SAMN06295912_103221</name>
</gene>
<proteinExistence type="predicted"/>
<dbReference type="EMBL" id="FZOS01000003">
    <property type="protein sequence ID" value="SNS27456.1"/>
    <property type="molecule type" value="Genomic_DNA"/>
</dbReference>
<dbReference type="Gene3D" id="3.90.226.10">
    <property type="entry name" value="2-enoyl-CoA Hydratase, Chain A, domain 1"/>
    <property type="match status" value="1"/>
</dbReference>
<dbReference type="RefSeq" id="WP_089218497.1">
    <property type="nucleotide sequence ID" value="NZ_FZOS01000003.1"/>
</dbReference>
<name>A0A239D4L9_9SPHN</name>
<evidence type="ECO:0000313" key="1">
    <source>
        <dbReference type="EMBL" id="SNS27456.1"/>
    </source>
</evidence>
<reference evidence="2" key="1">
    <citation type="submission" date="2017-06" db="EMBL/GenBank/DDBJ databases">
        <authorList>
            <person name="Varghese N."/>
            <person name="Submissions S."/>
        </authorList>
    </citation>
    <scope>NUCLEOTIDE SEQUENCE [LARGE SCALE GENOMIC DNA]</scope>
    <source>
        <strain evidence="2">LNB2</strain>
    </source>
</reference>
<accession>A0A239D4L9</accession>
<dbReference type="SUPFAM" id="SSF52096">
    <property type="entry name" value="ClpP/crotonase"/>
    <property type="match status" value="1"/>
</dbReference>
<evidence type="ECO:0000313" key="2">
    <source>
        <dbReference type="Proteomes" id="UP000198281"/>
    </source>
</evidence>
<organism evidence="1 2">
    <name type="scientific">Edaphosphingomonas laterariae</name>
    <dbReference type="NCBI Taxonomy" id="861865"/>
    <lineage>
        <taxon>Bacteria</taxon>
        <taxon>Pseudomonadati</taxon>
        <taxon>Pseudomonadota</taxon>
        <taxon>Alphaproteobacteria</taxon>
        <taxon>Sphingomonadales</taxon>
        <taxon>Rhizorhabdaceae</taxon>
        <taxon>Edaphosphingomonas</taxon>
    </lineage>
</organism>